<dbReference type="Proteomes" id="UP001465668">
    <property type="component" value="Unassembled WGS sequence"/>
</dbReference>
<proteinExistence type="predicted"/>
<reference evidence="1 2" key="1">
    <citation type="submission" date="2024-02" db="EMBL/GenBank/DDBJ databases">
        <title>First draft genome assembly of two strains of Seiridium cardinale.</title>
        <authorList>
            <person name="Emiliani G."/>
            <person name="Scali E."/>
        </authorList>
    </citation>
    <scope>NUCLEOTIDE SEQUENCE [LARGE SCALE GENOMIC DNA]</scope>
    <source>
        <strain evidence="1 2">BM-138-000479</strain>
    </source>
</reference>
<comment type="caution">
    <text evidence="1">The sequence shown here is derived from an EMBL/GenBank/DDBJ whole genome shotgun (WGS) entry which is preliminary data.</text>
</comment>
<evidence type="ECO:0000313" key="2">
    <source>
        <dbReference type="Proteomes" id="UP001465668"/>
    </source>
</evidence>
<name>A0ABR2Y8S8_9PEZI</name>
<gene>
    <name evidence="1" type="ORF">SCAR479_00040</name>
</gene>
<evidence type="ECO:0000313" key="1">
    <source>
        <dbReference type="EMBL" id="KAK9783481.1"/>
    </source>
</evidence>
<organism evidence="1 2">
    <name type="scientific">Seiridium cardinale</name>
    <dbReference type="NCBI Taxonomy" id="138064"/>
    <lineage>
        <taxon>Eukaryota</taxon>
        <taxon>Fungi</taxon>
        <taxon>Dikarya</taxon>
        <taxon>Ascomycota</taxon>
        <taxon>Pezizomycotina</taxon>
        <taxon>Sordariomycetes</taxon>
        <taxon>Xylariomycetidae</taxon>
        <taxon>Amphisphaeriales</taxon>
        <taxon>Sporocadaceae</taxon>
        <taxon>Seiridium</taxon>
    </lineage>
</organism>
<dbReference type="EMBL" id="JARVKM010000001">
    <property type="protein sequence ID" value="KAK9783481.1"/>
    <property type="molecule type" value="Genomic_DNA"/>
</dbReference>
<protein>
    <submittedName>
        <fullName evidence="1">Uncharacterized protein</fullName>
    </submittedName>
</protein>
<sequence>MVSIRPSARGRCPAERISVPFDWARLWTTVQKRCPECLSLAATSTRATGDFVDAR</sequence>
<accession>A0ABR2Y8S8</accession>
<keyword evidence="2" id="KW-1185">Reference proteome</keyword>